<sequence>MTNSTIEQDQDFQRLADPYRRELLAHCYRMLGSIHDAEDLVQETYLRAWRSYGNFEGRSSLRTWLYRIATNCCLTAIDQRGNRPMPSGLGAPSDDPERPVVASPEVPWLEPVPDSVLGADAVDPATIVASRETTRLAFVAALQHLPPNQRVVLILRDVLKWKAAEAAERVAVSTASANSALQRARAQLQQVAPREDELVEPTDPGQRELLDRYASLFENADIKGLVELFKEDAVWEMPPFPQWFVGRDVIARLILAQCDPEPGELRLVPTAANGQPAFAMYRRDEDGVHRPYQIQVLSITGEGITQASVFFDTTLFATFGLPEVLPAS</sequence>
<dbReference type="InterPro" id="IPR039425">
    <property type="entry name" value="RNA_pol_sigma-70-like"/>
</dbReference>
<dbReference type="SUPFAM" id="SSF88946">
    <property type="entry name" value="Sigma2 domain of RNA polymerase sigma factors"/>
    <property type="match status" value="1"/>
</dbReference>
<dbReference type="NCBIfam" id="TIGR02937">
    <property type="entry name" value="sigma70-ECF"/>
    <property type="match status" value="1"/>
</dbReference>
<evidence type="ECO:0000259" key="9">
    <source>
        <dbReference type="Pfam" id="PF08281"/>
    </source>
</evidence>
<dbReference type="InterPro" id="IPR037401">
    <property type="entry name" value="SnoaL-like"/>
</dbReference>
<dbReference type="EMBL" id="JBHSON010000138">
    <property type="protein sequence ID" value="MFC5754149.1"/>
    <property type="molecule type" value="Genomic_DNA"/>
</dbReference>
<dbReference type="SUPFAM" id="SSF54427">
    <property type="entry name" value="NTF2-like"/>
    <property type="match status" value="1"/>
</dbReference>
<keyword evidence="5 7" id="KW-0238">DNA-binding</keyword>
<reference evidence="12" key="1">
    <citation type="journal article" date="2019" name="Int. J. Syst. Evol. Microbiol.">
        <title>The Global Catalogue of Microorganisms (GCM) 10K type strain sequencing project: providing services to taxonomists for standard genome sequencing and annotation.</title>
        <authorList>
            <consortium name="The Broad Institute Genomics Platform"/>
            <consortium name="The Broad Institute Genome Sequencing Center for Infectious Disease"/>
            <person name="Wu L."/>
            <person name="Ma J."/>
        </authorList>
    </citation>
    <scope>NUCLEOTIDE SEQUENCE [LARGE SCALE GENOMIC DNA]</scope>
    <source>
        <strain evidence="12">KCTC 42087</strain>
    </source>
</reference>
<dbReference type="Gene3D" id="1.10.10.10">
    <property type="entry name" value="Winged helix-like DNA-binding domain superfamily/Winged helix DNA-binding domain"/>
    <property type="match status" value="1"/>
</dbReference>
<evidence type="ECO:0000259" key="8">
    <source>
        <dbReference type="Pfam" id="PF04542"/>
    </source>
</evidence>
<dbReference type="PANTHER" id="PTHR43133">
    <property type="entry name" value="RNA POLYMERASE ECF-TYPE SIGMA FACTO"/>
    <property type="match status" value="1"/>
</dbReference>
<dbReference type="NCBIfam" id="TIGR02960">
    <property type="entry name" value="SigX5"/>
    <property type="match status" value="1"/>
</dbReference>
<keyword evidence="3 7" id="KW-0805">Transcription regulation</keyword>
<dbReference type="InterPro" id="IPR032710">
    <property type="entry name" value="NTF2-like_dom_sf"/>
</dbReference>
<dbReference type="InterPro" id="IPR013325">
    <property type="entry name" value="RNA_pol_sigma_r2"/>
</dbReference>
<evidence type="ECO:0000256" key="2">
    <source>
        <dbReference type="ARBA" id="ARBA00011344"/>
    </source>
</evidence>
<feature type="domain" description="SnoaL-like" evidence="10">
    <location>
        <begin position="211"/>
        <end position="296"/>
    </location>
</feature>
<evidence type="ECO:0000259" key="10">
    <source>
        <dbReference type="Pfam" id="PF12680"/>
    </source>
</evidence>
<comment type="caution">
    <text evidence="11">The sequence shown here is derived from an EMBL/GenBank/DDBJ whole genome shotgun (WGS) entry which is preliminary data.</text>
</comment>
<accession>A0ABW1AHY4</accession>
<dbReference type="InterPro" id="IPR013249">
    <property type="entry name" value="RNA_pol_sigma70_r4_t2"/>
</dbReference>
<organism evidence="11 12">
    <name type="scientific">Actinomadura rugatobispora</name>
    <dbReference type="NCBI Taxonomy" id="1994"/>
    <lineage>
        <taxon>Bacteria</taxon>
        <taxon>Bacillati</taxon>
        <taxon>Actinomycetota</taxon>
        <taxon>Actinomycetes</taxon>
        <taxon>Streptosporangiales</taxon>
        <taxon>Thermomonosporaceae</taxon>
        <taxon>Actinomadura</taxon>
    </lineage>
</organism>
<dbReference type="InterPro" id="IPR014305">
    <property type="entry name" value="RNA_pol_sigma-G_actinobac"/>
</dbReference>
<dbReference type="Gene3D" id="1.10.1740.10">
    <property type="match status" value="1"/>
</dbReference>
<dbReference type="Pfam" id="PF04542">
    <property type="entry name" value="Sigma70_r2"/>
    <property type="match status" value="1"/>
</dbReference>
<evidence type="ECO:0000256" key="1">
    <source>
        <dbReference type="ARBA" id="ARBA00010641"/>
    </source>
</evidence>
<evidence type="ECO:0000256" key="3">
    <source>
        <dbReference type="ARBA" id="ARBA00023015"/>
    </source>
</evidence>
<dbReference type="Gene3D" id="3.10.450.50">
    <property type="match status" value="1"/>
</dbReference>
<dbReference type="InterPro" id="IPR007627">
    <property type="entry name" value="RNA_pol_sigma70_r2"/>
</dbReference>
<dbReference type="NCBIfam" id="NF006089">
    <property type="entry name" value="PRK08241.1"/>
    <property type="match status" value="1"/>
</dbReference>
<dbReference type="Pfam" id="PF12680">
    <property type="entry name" value="SnoaL_2"/>
    <property type="match status" value="1"/>
</dbReference>
<dbReference type="InterPro" id="IPR013324">
    <property type="entry name" value="RNA_pol_sigma_r3/r4-like"/>
</dbReference>
<dbReference type="RefSeq" id="WP_378291947.1">
    <property type="nucleotide sequence ID" value="NZ_JBHSON010000138.1"/>
</dbReference>
<feature type="domain" description="RNA polymerase sigma-70 region 2" evidence="8">
    <location>
        <begin position="17"/>
        <end position="81"/>
    </location>
</feature>
<feature type="domain" description="RNA polymerase sigma factor 70 region 4 type 2" evidence="9">
    <location>
        <begin position="136"/>
        <end position="188"/>
    </location>
</feature>
<dbReference type="PROSITE" id="PS01063">
    <property type="entry name" value="SIGMA70_ECF"/>
    <property type="match status" value="1"/>
</dbReference>
<keyword evidence="12" id="KW-1185">Reference proteome</keyword>
<dbReference type="SUPFAM" id="SSF88659">
    <property type="entry name" value="Sigma3 and sigma4 domains of RNA polymerase sigma factors"/>
    <property type="match status" value="1"/>
</dbReference>
<dbReference type="InterPro" id="IPR000838">
    <property type="entry name" value="RNA_pol_sigma70_ECF_CS"/>
</dbReference>
<name>A0ABW1AHY4_9ACTN</name>
<dbReference type="InterPro" id="IPR014284">
    <property type="entry name" value="RNA_pol_sigma-70_dom"/>
</dbReference>
<comment type="similarity">
    <text evidence="1 7">Belongs to the sigma-70 factor family. ECF subfamily.</text>
</comment>
<dbReference type="PANTHER" id="PTHR43133:SF65">
    <property type="entry name" value="ECF RNA POLYMERASE SIGMA FACTOR SIGG"/>
    <property type="match status" value="1"/>
</dbReference>
<protein>
    <recommendedName>
        <fullName evidence="7">RNA polymerase sigma factor</fullName>
    </recommendedName>
</protein>
<evidence type="ECO:0000256" key="7">
    <source>
        <dbReference type="RuleBase" id="RU000716"/>
    </source>
</evidence>
<dbReference type="Proteomes" id="UP001596074">
    <property type="component" value="Unassembled WGS sequence"/>
</dbReference>
<dbReference type="Pfam" id="PF08281">
    <property type="entry name" value="Sigma70_r4_2"/>
    <property type="match status" value="1"/>
</dbReference>
<comment type="subunit">
    <text evidence="2">Interacts transiently with the RNA polymerase catalytic core formed by RpoA, RpoB, RpoC and RpoZ (2 alpha, 1 beta, 1 beta' and 1 omega subunit) to form the RNA polymerase holoenzyme that can initiate transcription.</text>
</comment>
<proteinExistence type="inferred from homology"/>
<evidence type="ECO:0000313" key="11">
    <source>
        <dbReference type="EMBL" id="MFC5754149.1"/>
    </source>
</evidence>
<keyword evidence="4 7" id="KW-0731">Sigma factor</keyword>
<dbReference type="InterPro" id="IPR036388">
    <property type="entry name" value="WH-like_DNA-bd_sf"/>
</dbReference>
<evidence type="ECO:0000256" key="5">
    <source>
        <dbReference type="ARBA" id="ARBA00023125"/>
    </source>
</evidence>
<evidence type="ECO:0000313" key="12">
    <source>
        <dbReference type="Proteomes" id="UP001596074"/>
    </source>
</evidence>
<evidence type="ECO:0000256" key="6">
    <source>
        <dbReference type="ARBA" id="ARBA00023163"/>
    </source>
</evidence>
<evidence type="ECO:0000256" key="4">
    <source>
        <dbReference type="ARBA" id="ARBA00023082"/>
    </source>
</evidence>
<gene>
    <name evidence="11" type="ORF">ACFPZN_51750</name>
</gene>
<keyword evidence="6 7" id="KW-0804">Transcription</keyword>